<dbReference type="KEGG" id="phe:Phep_4241"/>
<dbReference type="FunFam" id="3.90.800.10:FF:000001">
    <property type="entry name" value="Glutamine--tRNA ligase"/>
    <property type="match status" value="1"/>
</dbReference>
<dbReference type="GO" id="GO:0005524">
    <property type="term" value="F:ATP binding"/>
    <property type="evidence" value="ECO:0007669"/>
    <property type="project" value="UniProtKB-UniRule"/>
</dbReference>
<evidence type="ECO:0000256" key="10">
    <source>
        <dbReference type="RuleBase" id="RU363037"/>
    </source>
</evidence>
<dbReference type="AlphaFoldDB" id="C6XXC6"/>
<comment type="catalytic activity">
    <reaction evidence="8 9">
        <text>tRNA(Gln) + L-glutamine + ATP = L-glutaminyl-tRNA(Gln) + AMP + diphosphate</text>
        <dbReference type="Rhea" id="RHEA:20121"/>
        <dbReference type="Rhea" id="RHEA-COMP:9662"/>
        <dbReference type="Rhea" id="RHEA-COMP:9681"/>
        <dbReference type="ChEBI" id="CHEBI:30616"/>
        <dbReference type="ChEBI" id="CHEBI:33019"/>
        <dbReference type="ChEBI" id="CHEBI:58359"/>
        <dbReference type="ChEBI" id="CHEBI:78442"/>
        <dbReference type="ChEBI" id="CHEBI:78521"/>
        <dbReference type="ChEBI" id="CHEBI:456215"/>
        <dbReference type="EC" id="6.1.1.18"/>
    </reaction>
</comment>
<dbReference type="InterPro" id="IPR020058">
    <property type="entry name" value="Glu/Gln-tRNA-synth_Ib_cat-dom"/>
</dbReference>
<dbReference type="Pfam" id="PF20974">
    <property type="entry name" value="tRNA-synt_1c_C2"/>
    <property type="match status" value="1"/>
</dbReference>
<dbReference type="GO" id="GO:0004819">
    <property type="term" value="F:glutamine-tRNA ligase activity"/>
    <property type="evidence" value="ECO:0007669"/>
    <property type="project" value="UniProtKB-UniRule"/>
</dbReference>
<dbReference type="HAMAP" id="MF_00126">
    <property type="entry name" value="Gln_tRNA_synth"/>
    <property type="match status" value="1"/>
</dbReference>
<sequence>MLTLTTKITVYMSEERSLNFIEEIIENDLNTGKYEKLITRFPPEPNGYLHIGHAKAICLNFGLTKKYGGYTNLRFDDTNPVTEKTEYVNSQQADIQWLGFEWKNIHYTSDYFDTLYEYAVKLIHKGLAYVDDSTADEIALLKGTPTEPGKDSPYRSRSIEENLELFTRMKNGEFQDGACTLRAKIDMASPNMIMRDPIIYRIKHAAHHRTGDKWCIYPMYDFAHGQSDSIEHITHSLCSLEYVSHRELYDWCIEKLEIYPSKQYEFARLNLSYTVMSKRKLLQLVNEGVVSGWDDPRMPTISGLKRRGYTPESIREFCERIGVAKRENLIELGLLEFCIREHLNKTATRVMAVMDPIKLVITNYPEGKNEILIGENNPEAEDKGGNREIPFSNELWIEREDFMEEPAKKWFRLAPGAMVRLKHAYIVKCEDFVKDETGKVTEIHCTYFPESKSGEDTSGINVKGTIHWVSTKHAKSAEIRMYDRLFSVESPDTEEGDFKDYLNPNSIEVIKRAYIEPYLSTASQDARYQFIRKGYYCLDKDSTTAHLVFNRTVSLKDAWAKGNK</sequence>
<keyword evidence="5 9" id="KW-0067">ATP-binding</keyword>
<dbReference type="InterPro" id="IPR014729">
    <property type="entry name" value="Rossmann-like_a/b/a_fold"/>
</dbReference>
<organism evidence="14 15">
    <name type="scientific">Pedobacter heparinus (strain ATCC 13125 / DSM 2366 / CIP 104194 / JCM 7457 / NBRC 12017 / NCIMB 9290 / NRRL B-14731 / HIM 762-3)</name>
    <dbReference type="NCBI Taxonomy" id="485917"/>
    <lineage>
        <taxon>Bacteria</taxon>
        <taxon>Pseudomonadati</taxon>
        <taxon>Bacteroidota</taxon>
        <taxon>Sphingobacteriia</taxon>
        <taxon>Sphingobacteriales</taxon>
        <taxon>Sphingobacteriaceae</taxon>
        <taxon>Pedobacter</taxon>
    </lineage>
</organism>
<reference evidence="14 15" key="1">
    <citation type="journal article" date="2009" name="Stand. Genomic Sci.">
        <title>Complete genome sequence of Pedobacter heparinus type strain (HIM 762-3).</title>
        <authorList>
            <person name="Han C."/>
            <person name="Spring S."/>
            <person name="Lapidus A."/>
            <person name="Del Rio T.G."/>
            <person name="Tice H."/>
            <person name="Copeland A."/>
            <person name="Cheng J.F."/>
            <person name="Lucas S."/>
            <person name="Chen F."/>
            <person name="Nolan M."/>
            <person name="Bruce D."/>
            <person name="Goodwin L."/>
            <person name="Pitluck S."/>
            <person name="Ivanova N."/>
            <person name="Mavromatis K."/>
            <person name="Mikhailova N."/>
            <person name="Pati A."/>
            <person name="Chen A."/>
            <person name="Palaniappan K."/>
            <person name="Land M."/>
            <person name="Hauser L."/>
            <person name="Chang Y.J."/>
            <person name="Jeffries C.C."/>
            <person name="Saunders E."/>
            <person name="Chertkov O."/>
            <person name="Brettin T."/>
            <person name="Goker M."/>
            <person name="Rohde M."/>
            <person name="Bristow J."/>
            <person name="Eisen J.A."/>
            <person name="Markowitz V."/>
            <person name="Hugenholtz P."/>
            <person name="Kyrpides N.C."/>
            <person name="Klenk H.P."/>
            <person name="Detter J.C."/>
        </authorList>
    </citation>
    <scope>NUCLEOTIDE SEQUENCE [LARGE SCALE GENOMIC DNA]</scope>
    <source>
        <strain evidence="15">ATCC 13125 / DSM 2366 / CIP 104194 / JCM 7457 / NBRC 12017 / NCIMB 9290 / NRRL B-14731 / HIM 762-3</strain>
    </source>
</reference>
<feature type="binding site" evidence="9">
    <location>
        <begin position="276"/>
        <end position="278"/>
    </location>
    <ligand>
        <name>ATP</name>
        <dbReference type="ChEBI" id="CHEBI:30616"/>
    </ligand>
</feature>
<evidence type="ECO:0000313" key="15">
    <source>
        <dbReference type="Proteomes" id="UP000000852"/>
    </source>
</evidence>
<dbReference type="Gene3D" id="1.10.1160.10">
    <property type="entry name" value="Glutamyl-trna Synthetase, Domain 2"/>
    <property type="match status" value="1"/>
</dbReference>
<dbReference type="CDD" id="cd00807">
    <property type="entry name" value="GlnRS_core"/>
    <property type="match status" value="1"/>
</dbReference>
<dbReference type="FunFam" id="1.10.1160.10:FF:000001">
    <property type="entry name" value="Glutamine--tRNA ligase"/>
    <property type="match status" value="1"/>
</dbReference>
<keyword evidence="6 9" id="KW-0648">Protein biosynthesis</keyword>
<dbReference type="InterPro" id="IPR020061">
    <property type="entry name" value="Glu_tRNA_lig_a-bdl"/>
</dbReference>
<dbReference type="Gene3D" id="2.40.240.10">
    <property type="entry name" value="Ribosomal Protein L25, Chain P"/>
    <property type="match status" value="2"/>
</dbReference>
<dbReference type="NCBIfam" id="TIGR00440">
    <property type="entry name" value="glnS"/>
    <property type="match status" value="1"/>
</dbReference>
<feature type="domain" description="Glutamyl/glutaminyl-tRNA synthetase class Ib catalytic" evidence="11">
    <location>
        <begin position="37"/>
        <end position="344"/>
    </location>
</feature>
<evidence type="ECO:0000256" key="2">
    <source>
        <dbReference type="ARBA" id="ARBA00022490"/>
    </source>
</evidence>
<gene>
    <name evidence="9" type="primary">glnS</name>
    <name evidence="14" type="ordered locus">Phep_4241</name>
</gene>
<dbReference type="InterPro" id="IPR004514">
    <property type="entry name" value="Gln-tRNA-synth"/>
</dbReference>
<dbReference type="Proteomes" id="UP000000852">
    <property type="component" value="Chromosome"/>
</dbReference>
<dbReference type="InterPro" id="IPR020056">
    <property type="entry name" value="Rbsml_bL25/Gln-tRNA_synth_N"/>
</dbReference>
<dbReference type="EMBL" id="CP001681">
    <property type="protein sequence ID" value="ACU06432.1"/>
    <property type="molecule type" value="Genomic_DNA"/>
</dbReference>
<dbReference type="InterPro" id="IPR001412">
    <property type="entry name" value="aa-tRNA-synth_I_CS"/>
</dbReference>
<dbReference type="HOGENOM" id="CLU_001882_2_3_10"/>
<evidence type="ECO:0000256" key="3">
    <source>
        <dbReference type="ARBA" id="ARBA00022598"/>
    </source>
</evidence>
<accession>C6XXC6</accession>
<feature type="binding site" evidence="9">
    <location>
        <position position="220"/>
    </location>
    <ligand>
        <name>L-glutamine</name>
        <dbReference type="ChEBI" id="CHEBI:58359"/>
    </ligand>
</feature>
<dbReference type="NCBIfam" id="NF011291">
    <property type="entry name" value="PRK14703.1"/>
    <property type="match status" value="1"/>
</dbReference>
<evidence type="ECO:0000256" key="4">
    <source>
        <dbReference type="ARBA" id="ARBA00022741"/>
    </source>
</evidence>
<keyword evidence="2 9" id="KW-0963">Cytoplasm</keyword>
<dbReference type="PANTHER" id="PTHR43097">
    <property type="entry name" value="GLUTAMINE-TRNA LIGASE"/>
    <property type="match status" value="1"/>
</dbReference>
<dbReference type="Gene3D" id="3.90.800.10">
    <property type="entry name" value="Glutamyl-tRNA Synthetase, Domain 3"/>
    <property type="match status" value="1"/>
</dbReference>
<evidence type="ECO:0000259" key="13">
    <source>
        <dbReference type="Pfam" id="PF20974"/>
    </source>
</evidence>
<comment type="caution">
    <text evidence="9">Lacks conserved residue(s) required for the propagation of feature annotation.</text>
</comment>
<dbReference type="Pfam" id="PF00749">
    <property type="entry name" value="tRNA-synt_1c"/>
    <property type="match status" value="1"/>
</dbReference>
<evidence type="ECO:0000256" key="6">
    <source>
        <dbReference type="ARBA" id="ARBA00022917"/>
    </source>
</evidence>
<proteinExistence type="inferred from homology"/>
<dbReference type="STRING" id="485917.Phep_4241"/>
<feature type="binding site" evidence="9">
    <location>
        <begin position="44"/>
        <end position="46"/>
    </location>
    <ligand>
        <name>ATP</name>
        <dbReference type="ChEBI" id="CHEBI:30616"/>
    </ligand>
</feature>
<keyword evidence="4 9" id="KW-0547">Nucleotide-binding</keyword>
<comment type="subcellular location">
    <subcellularLocation>
        <location evidence="9">Cytoplasm</location>
    </subcellularLocation>
</comment>
<dbReference type="eggNOG" id="COG0008">
    <property type="taxonomic scope" value="Bacteria"/>
</dbReference>
<protein>
    <recommendedName>
        <fullName evidence="9">Glutamine--tRNA ligase</fullName>
        <ecNumber evidence="9">6.1.1.18</ecNumber>
    </recommendedName>
    <alternativeName>
        <fullName evidence="9">Glutaminyl-tRNA synthetase</fullName>
        <shortName evidence="9">GlnRS</shortName>
    </alternativeName>
</protein>
<comment type="subunit">
    <text evidence="9">Monomer.</text>
</comment>
<evidence type="ECO:0000256" key="1">
    <source>
        <dbReference type="ARBA" id="ARBA00005594"/>
    </source>
</evidence>
<evidence type="ECO:0000256" key="8">
    <source>
        <dbReference type="ARBA" id="ARBA00048270"/>
    </source>
</evidence>
<dbReference type="GO" id="GO:0006424">
    <property type="term" value="P:glutamyl-tRNA aminoacylation"/>
    <property type="evidence" value="ECO:0007669"/>
    <property type="project" value="UniProtKB-UniRule"/>
</dbReference>
<evidence type="ECO:0000259" key="11">
    <source>
        <dbReference type="Pfam" id="PF00749"/>
    </source>
</evidence>
<dbReference type="GO" id="GO:0006425">
    <property type="term" value="P:glutaminyl-tRNA aminoacylation"/>
    <property type="evidence" value="ECO:0007669"/>
    <property type="project" value="UniProtKB-UniRule"/>
</dbReference>
<dbReference type="PROSITE" id="PS00178">
    <property type="entry name" value="AA_TRNA_LIGASE_I"/>
    <property type="match status" value="1"/>
</dbReference>
<dbReference type="InterPro" id="IPR049437">
    <property type="entry name" value="tRNA-synt_1c_C2"/>
</dbReference>
<evidence type="ECO:0000259" key="12">
    <source>
        <dbReference type="Pfam" id="PF03950"/>
    </source>
</evidence>
<feature type="domain" description="tRNA synthetases class I (E and Q) anti-codon binding" evidence="13">
    <location>
        <begin position="465"/>
        <end position="539"/>
    </location>
</feature>
<evidence type="ECO:0000256" key="7">
    <source>
        <dbReference type="ARBA" id="ARBA00023146"/>
    </source>
</evidence>
<keyword evidence="15" id="KW-1185">Reference proteome</keyword>
<dbReference type="PRINTS" id="PR00987">
    <property type="entry name" value="TRNASYNTHGLU"/>
</dbReference>
<dbReference type="InterPro" id="IPR020059">
    <property type="entry name" value="Glu/Gln-tRNA-synth_Ib_codon-bd"/>
</dbReference>
<evidence type="ECO:0000256" key="5">
    <source>
        <dbReference type="ARBA" id="ARBA00022840"/>
    </source>
</evidence>
<dbReference type="Gene3D" id="3.40.50.620">
    <property type="entry name" value="HUPs"/>
    <property type="match status" value="1"/>
</dbReference>
<dbReference type="InterPro" id="IPR000924">
    <property type="entry name" value="Glu/Gln-tRNA-synth"/>
</dbReference>
<feature type="binding site" evidence="9">
    <location>
        <begin position="50"/>
        <end position="56"/>
    </location>
    <ligand>
        <name>ATP</name>
        <dbReference type="ChEBI" id="CHEBI:30616"/>
    </ligand>
</feature>
<keyword evidence="7 9" id="KW-0030">Aminoacyl-tRNA synthetase</keyword>
<dbReference type="InterPro" id="IPR022861">
    <property type="entry name" value="Gln_tRNA_ligase_bac"/>
</dbReference>
<name>C6XXC6_PEDHD</name>
<dbReference type="InterPro" id="IPR011035">
    <property type="entry name" value="Ribosomal_bL25/Gln-tRNA_synth"/>
</dbReference>
<dbReference type="GO" id="GO:0005829">
    <property type="term" value="C:cytosol"/>
    <property type="evidence" value="ECO:0007669"/>
    <property type="project" value="TreeGrafter"/>
</dbReference>
<dbReference type="EC" id="6.1.1.18" evidence="9"/>
<dbReference type="SUPFAM" id="SSF50715">
    <property type="entry name" value="Ribosomal protein L25-like"/>
    <property type="match status" value="1"/>
</dbReference>
<keyword evidence="3 9" id="KW-0436">Ligase</keyword>
<feature type="domain" description="Glutamyl/glutaminyl-tRNA synthetase class Ib anti-codon binding" evidence="12">
    <location>
        <begin position="347"/>
        <end position="447"/>
    </location>
</feature>
<dbReference type="Pfam" id="PF03950">
    <property type="entry name" value="tRNA-synt_1c_C"/>
    <property type="match status" value="1"/>
</dbReference>
<dbReference type="FunFam" id="3.40.50.620:FF:000037">
    <property type="entry name" value="Glutamine--tRNA ligase cytoplasmic"/>
    <property type="match status" value="1"/>
</dbReference>
<feature type="binding site" evidence="9">
    <location>
        <position position="76"/>
    </location>
    <ligand>
        <name>L-glutamine</name>
        <dbReference type="ChEBI" id="CHEBI:58359"/>
    </ligand>
</feature>
<feature type="binding site" evidence="9">
    <location>
        <begin position="268"/>
        <end position="269"/>
    </location>
    <ligand>
        <name>ATP</name>
        <dbReference type="ChEBI" id="CHEBI:30616"/>
    </ligand>
</feature>
<comment type="similarity">
    <text evidence="1 9 10">Belongs to the class-I aminoacyl-tRNA synthetase family.</text>
</comment>
<dbReference type="PANTHER" id="PTHR43097:SF5">
    <property type="entry name" value="GLUTAMATE--TRNA LIGASE"/>
    <property type="match status" value="1"/>
</dbReference>
<feature type="short sequence motif" description="'KMSKS' region" evidence="9">
    <location>
        <begin position="275"/>
        <end position="279"/>
    </location>
</feature>
<dbReference type="SUPFAM" id="SSF52374">
    <property type="entry name" value="Nucleotidylyl transferase"/>
    <property type="match status" value="1"/>
</dbReference>
<evidence type="ECO:0000313" key="14">
    <source>
        <dbReference type="EMBL" id="ACU06432.1"/>
    </source>
</evidence>
<dbReference type="InterPro" id="IPR050132">
    <property type="entry name" value="Gln/Glu-tRNA_Ligase"/>
</dbReference>
<feature type="short sequence motif" description="'HIGH' region" evidence="9">
    <location>
        <begin position="43"/>
        <end position="53"/>
    </location>
</feature>
<evidence type="ECO:0000256" key="9">
    <source>
        <dbReference type="HAMAP-Rule" id="MF_00126"/>
    </source>
</evidence>